<dbReference type="AlphaFoldDB" id="A0A2N8ZKA6"/>
<organism evidence="1 2">
    <name type="scientific">Vibrio tapetis subsp. tapetis</name>
    <dbReference type="NCBI Taxonomy" id="1671868"/>
    <lineage>
        <taxon>Bacteria</taxon>
        <taxon>Pseudomonadati</taxon>
        <taxon>Pseudomonadota</taxon>
        <taxon>Gammaproteobacteria</taxon>
        <taxon>Vibrionales</taxon>
        <taxon>Vibrionaceae</taxon>
        <taxon>Vibrio</taxon>
    </lineage>
</organism>
<proteinExistence type="predicted"/>
<sequence length="43" mass="4957">MIYILFLFLLVTLMIKGRFILLDGALLKSIHVPLVSITLWPIM</sequence>
<dbReference type="KEGG" id="vta:B0711"/>
<evidence type="ECO:0000313" key="1">
    <source>
        <dbReference type="EMBL" id="SON52322.1"/>
    </source>
</evidence>
<dbReference type="EMBL" id="LT960612">
    <property type="protein sequence ID" value="SON52322.1"/>
    <property type="molecule type" value="Genomic_DNA"/>
</dbReference>
<gene>
    <name evidence="1" type="ORF">VTAP4600_B0711</name>
</gene>
<keyword evidence="2" id="KW-1185">Reference proteome</keyword>
<accession>A0A2N8ZKA6</accession>
<reference evidence="1 2" key="1">
    <citation type="submission" date="2017-10" db="EMBL/GenBank/DDBJ databases">
        <authorList>
            <person name="Banno H."/>
            <person name="Chua N.-H."/>
        </authorList>
    </citation>
    <scope>NUCLEOTIDE SEQUENCE [LARGE SCALE GENOMIC DNA]</scope>
    <source>
        <strain evidence="1">Vibrio tapetis CECT4600</strain>
    </source>
</reference>
<protein>
    <submittedName>
        <fullName evidence="1">Uncharacterized protein</fullName>
    </submittedName>
</protein>
<name>A0A2N8ZKA6_9VIBR</name>
<dbReference type="Proteomes" id="UP000235828">
    <property type="component" value="Chromosome B"/>
</dbReference>
<evidence type="ECO:0000313" key="2">
    <source>
        <dbReference type="Proteomes" id="UP000235828"/>
    </source>
</evidence>